<gene>
    <name evidence="1" type="ORF">TIFTF001_037569</name>
</gene>
<proteinExistence type="predicted"/>
<evidence type="ECO:0000313" key="1">
    <source>
        <dbReference type="EMBL" id="GMN68513.1"/>
    </source>
</evidence>
<evidence type="ECO:0000313" key="2">
    <source>
        <dbReference type="Proteomes" id="UP001187192"/>
    </source>
</evidence>
<keyword evidence="2" id="KW-1185">Reference proteome</keyword>
<organism evidence="1 2">
    <name type="scientific">Ficus carica</name>
    <name type="common">Common fig</name>
    <dbReference type="NCBI Taxonomy" id="3494"/>
    <lineage>
        <taxon>Eukaryota</taxon>
        <taxon>Viridiplantae</taxon>
        <taxon>Streptophyta</taxon>
        <taxon>Embryophyta</taxon>
        <taxon>Tracheophyta</taxon>
        <taxon>Spermatophyta</taxon>
        <taxon>Magnoliopsida</taxon>
        <taxon>eudicotyledons</taxon>
        <taxon>Gunneridae</taxon>
        <taxon>Pentapetalae</taxon>
        <taxon>rosids</taxon>
        <taxon>fabids</taxon>
        <taxon>Rosales</taxon>
        <taxon>Moraceae</taxon>
        <taxon>Ficeae</taxon>
        <taxon>Ficus</taxon>
    </lineage>
</organism>
<accession>A0AA88E6E3</accession>
<dbReference type="EMBL" id="BTGU01000633">
    <property type="protein sequence ID" value="GMN68513.1"/>
    <property type="molecule type" value="Genomic_DNA"/>
</dbReference>
<sequence>MPSFGTSSSTPAFGTLSSTPAFGTLSTTLAFETPSTPFFLPPAASAPCSPLRFLCRLNNNSNNRSILHYFSNHRLAGALAFKPHYRRCFSFLPSLIRSSLLKWLLSPFSVVDHDIQAIVEAYKDDLGNPKYVFKHLLFSVPDQCLLVYQM</sequence>
<protein>
    <submittedName>
        <fullName evidence="1">Uncharacterized protein</fullName>
    </submittedName>
</protein>
<reference evidence="1" key="1">
    <citation type="submission" date="2023-07" db="EMBL/GenBank/DDBJ databases">
        <title>draft genome sequence of fig (Ficus carica).</title>
        <authorList>
            <person name="Takahashi T."/>
            <person name="Nishimura K."/>
        </authorList>
    </citation>
    <scope>NUCLEOTIDE SEQUENCE</scope>
</reference>
<dbReference type="AlphaFoldDB" id="A0AA88E6E3"/>
<dbReference type="Proteomes" id="UP001187192">
    <property type="component" value="Unassembled WGS sequence"/>
</dbReference>
<comment type="caution">
    <text evidence="1">The sequence shown here is derived from an EMBL/GenBank/DDBJ whole genome shotgun (WGS) entry which is preliminary data.</text>
</comment>
<name>A0AA88E6E3_FICCA</name>